<dbReference type="GeneID" id="24920211"/>
<gene>
    <name evidence="1" type="ORF">GSBLH_T00003091001</name>
</gene>
<organism evidence="1">
    <name type="scientific">Blastocystis hominis</name>
    <dbReference type="NCBI Taxonomy" id="12968"/>
    <lineage>
        <taxon>Eukaryota</taxon>
        <taxon>Sar</taxon>
        <taxon>Stramenopiles</taxon>
        <taxon>Bigyra</taxon>
        <taxon>Opalozoa</taxon>
        <taxon>Opalinata</taxon>
        <taxon>Blastocystidae</taxon>
        <taxon>Blastocystis</taxon>
    </lineage>
</organism>
<proteinExistence type="predicted"/>
<evidence type="ECO:0000313" key="2">
    <source>
        <dbReference type="Proteomes" id="UP000008312"/>
    </source>
</evidence>
<protein>
    <submittedName>
        <fullName evidence="1">Uncharacterized protein</fullName>
    </submittedName>
</protein>
<sequence>MFNVTKSDIPSELVLAEIDLPTREEKRKPYQLLVSTSDNFTADVNLFEPGADEEVKKQLSIKFDQFIKDEFFYTSGALERIPNAYYELSLLPGKMLKFQVDLKDSDERVILMGKKIIVAKPKTFFQKYGTYFAVGLAMVIQLITTRMNQNAYGF</sequence>
<dbReference type="AlphaFoldDB" id="D8M566"/>
<evidence type="ECO:0000313" key="1">
    <source>
        <dbReference type="EMBL" id="CBK23171.2"/>
    </source>
</evidence>
<reference evidence="1" key="1">
    <citation type="submission" date="2010-02" db="EMBL/GenBank/DDBJ databases">
        <title>Sequencing and annotation of the Blastocystis hominis genome.</title>
        <authorList>
            <person name="Wincker P."/>
        </authorList>
    </citation>
    <scope>NUCLEOTIDE SEQUENCE</scope>
    <source>
        <strain evidence="1">Singapore isolate B</strain>
    </source>
</reference>
<dbReference type="InParanoid" id="D8M566"/>
<accession>D8M566</accession>
<dbReference type="OrthoDB" id="28638at2759"/>
<keyword evidence="2" id="KW-1185">Reference proteome</keyword>
<dbReference type="EMBL" id="FN668656">
    <property type="protein sequence ID" value="CBK23171.2"/>
    <property type="molecule type" value="Genomic_DNA"/>
</dbReference>
<dbReference type="RefSeq" id="XP_012897219.1">
    <property type="nucleotide sequence ID" value="XM_013041765.1"/>
</dbReference>
<dbReference type="Proteomes" id="UP000008312">
    <property type="component" value="Unassembled WGS sequence"/>
</dbReference>
<name>D8M566_BLAHO</name>